<dbReference type="EMBL" id="JACYTO010000001">
    <property type="protein sequence ID" value="MBD8503123.1"/>
    <property type="molecule type" value="Genomic_DNA"/>
</dbReference>
<name>A0ABR9BAQ4_9RHOO</name>
<evidence type="ECO:0000256" key="5">
    <source>
        <dbReference type="SAM" id="Phobius"/>
    </source>
</evidence>
<comment type="caution">
    <text evidence="6">The sequence shown here is derived from an EMBL/GenBank/DDBJ whole genome shotgun (WGS) entry which is preliminary data.</text>
</comment>
<feature type="transmembrane region" description="Helical" evidence="5">
    <location>
        <begin position="31"/>
        <end position="52"/>
    </location>
</feature>
<evidence type="ECO:0000313" key="6">
    <source>
        <dbReference type="EMBL" id="MBD8503123.1"/>
    </source>
</evidence>
<sequence>MTVFDYVFLGILALSAAIGVWRGLVSEVMALVAWVLALFLAWRYAHMAAPLFSSWIVEPAWRHVAGFATLFVAVLLVAALLRFLLRELLRAIGLGPADRLFGAFFGLVRGLAIALVIVLLGGLVGISREPWWSNALFAPPLETAVIAAKPWLPDAVADRVRFR</sequence>
<keyword evidence="7" id="KW-1185">Reference proteome</keyword>
<dbReference type="RefSeq" id="WP_187717856.1">
    <property type="nucleotide sequence ID" value="NZ_JACTAH010000001.1"/>
</dbReference>
<organism evidence="6 7">
    <name type="scientific">Thauera sedimentorum</name>
    <dbReference type="NCBI Taxonomy" id="2767595"/>
    <lineage>
        <taxon>Bacteria</taxon>
        <taxon>Pseudomonadati</taxon>
        <taxon>Pseudomonadota</taxon>
        <taxon>Betaproteobacteria</taxon>
        <taxon>Rhodocyclales</taxon>
        <taxon>Zoogloeaceae</taxon>
        <taxon>Thauera</taxon>
    </lineage>
</organism>
<dbReference type="InterPro" id="IPR003825">
    <property type="entry name" value="Colicin-V_CvpA"/>
</dbReference>
<accession>A0ABR9BAQ4</accession>
<evidence type="ECO:0000256" key="1">
    <source>
        <dbReference type="ARBA" id="ARBA00004141"/>
    </source>
</evidence>
<feature type="transmembrane region" description="Helical" evidence="5">
    <location>
        <begin position="106"/>
        <end position="126"/>
    </location>
</feature>
<dbReference type="InterPro" id="IPR052719">
    <property type="entry name" value="CvpA-like"/>
</dbReference>
<evidence type="ECO:0000313" key="7">
    <source>
        <dbReference type="Proteomes" id="UP000603602"/>
    </source>
</evidence>
<dbReference type="Pfam" id="PF02674">
    <property type="entry name" value="Colicin_V"/>
    <property type="match status" value="1"/>
</dbReference>
<proteinExistence type="predicted"/>
<dbReference type="PANTHER" id="PTHR36926">
    <property type="entry name" value="COLICIN V PRODUCTION PROTEIN"/>
    <property type="match status" value="1"/>
</dbReference>
<evidence type="ECO:0000256" key="3">
    <source>
        <dbReference type="ARBA" id="ARBA00022989"/>
    </source>
</evidence>
<keyword evidence="3 5" id="KW-1133">Transmembrane helix</keyword>
<dbReference type="Proteomes" id="UP000603602">
    <property type="component" value="Unassembled WGS sequence"/>
</dbReference>
<feature type="transmembrane region" description="Helical" evidence="5">
    <location>
        <begin position="64"/>
        <end position="85"/>
    </location>
</feature>
<gene>
    <name evidence="6" type="ORF">IFO67_09530</name>
</gene>
<evidence type="ECO:0000256" key="4">
    <source>
        <dbReference type="ARBA" id="ARBA00023136"/>
    </source>
</evidence>
<comment type="subcellular location">
    <subcellularLocation>
        <location evidence="1">Membrane</location>
        <topology evidence="1">Multi-pass membrane protein</topology>
    </subcellularLocation>
</comment>
<protein>
    <submittedName>
        <fullName evidence="6">CvpA family protein</fullName>
    </submittedName>
</protein>
<keyword evidence="4 5" id="KW-0472">Membrane</keyword>
<evidence type="ECO:0000256" key="2">
    <source>
        <dbReference type="ARBA" id="ARBA00022692"/>
    </source>
</evidence>
<dbReference type="PANTHER" id="PTHR36926:SF1">
    <property type="entry name" value="COLICIN V PRODUCTION PROTEIN"/>
    <property type="match status" value="1"/>
</dbReference>
<keyword evidence="2 5" id="KW-0812">Transmembrane</keyword>
<reference evidence="7" key="1">
    <citation type="submission" date="2023-07" db="EMBL/GenBank/DDBJ databases">
        <title>Thauera sp. CAU 1555 isolated from sand of Yaerae Beach.</title>
        <authorList>
            <person name="Kim W."/>
        </authorList>
    </citation>
    <scope>NUCLEOTIDE SEQUENCE [LARGE SCALE GENOMIC DNA]</scope>
    <source>
        <strain evidence="7">CAU 1555</strain>
    </source>
</reference>